<sequence length="550" mass="59935">MTRLPAASAVVFALVALACKREGAAATVTPGTPAQKAAAPAQAPTLGTAEQRARLFAEIWDKTARREAFSPVKNQRLALDVRAAMETFAPELLAARTDVELFYALVKVSNARKDRHLRVRPVDGGLVVPGWQERAEAPLRFATDYGDGAAYGVFVADLDEGFFARGQFQRVPRRGDRVIAVDGRPLAEYVAAVEPYYAYSTRESFWWQVSAQLGARSGLLPPSRYSERVTYGLMAEDGATYEVSLPWLSPATIRWSGPGRPEYPDMRLEFATETYEFYRHTGGRKVVLLRWFGFKKMLVADVQRLMAHAEKEGLLGHALVVDATGSRGGSMGVYALQRMTGRPFKGPLGNIRLSDVVEPFVVKVRAEAAAGGPTDGGVVESDDGGARLLAWLEGSVLPDLAAGRPYSDTVPFKLAHLPADSDGVVKPAPVHFEGPLVCFFGPGGGSHLDQFAATIVDNDLGHTIGMPTGGYSNTWEWSEVLTLPGSRRPLVEFMWSIGHTIRPNGEILEGNPAQVAERVPLTAANYSHYHGLLLERAYAWLDAREGRSKR</sequence>
<reference evidence="1 2" key="1">
    <citation type="submission" date="2022-11" db="EMBL/GenBank/DDBJ databases">
        <title>Minimal conservation of predation-associated metabolite biosynthetic gene clusters underscores biosynthetic potential of Myxococcota including descriptions for ten novel species: Archangium lansinium sp. nov., Myxococcus landrumus sp. nov., Nannocystis bai.</title>
        <authorList>
            <person name="Ahearne A."/>
            <person name="Stevens C."/>
            <person name="Dowd S."/>
        </authorList>
    </citation>
    <scope>NUCLEOTIDE SEQUENCE [LARGE SCALE GENOMIC DNA]</scope>
    <source>
        <strain evidence="1 2">NCELM</strain>
    </source>
</reference>
<comment type="caution">
    <text evidence="1">The sequence shown here is derived from an EMBL/GenBank/DDBJ whole genome shotgun (WGS) entry which is preliminary data.</text>
</comment>
<proteinExistence type="predicted"/>
<protein>
    <recommendedName>
        <fullName evidence="3">Tail specific protease domain-containing protein</fullName>
    </recommendedName>
</protein>
<accession>A0ABT5BEF3</accession>
<dbReference type="EMBL" id="JAQNDN010000019">
    <property type="protein sequence ID" value="MDC0672530.1"/>
    <property type="molecule type" value="Genomic_DNA"/>
</dbReference>
<evidence type="ECO:0008006" key="3">
    <source>
        <dbReference type="Google" id="ProtNLM"/>
    </source>
</evidence>
<dbReference type="RefSeq" id="WP_272004348.1">
    <property type="nucleotide sequence ID" value="NZ_JAQNDN010000019.1"/>
</dbReference>
<dbReference type="SUPFAM" id="SSF52096">
    <property type="entry name" value="ClpP/crotonase"/>
    <property type="match status" value="1"/>
</dbReference>
<evidence type="ECO:0000313" key="1">
    <source>
        <dbReference type="EMBL" id="MDC0672530.1"/>
    </source>
</evidence>
<dbReference type="Proteomes" id="UP001217838">
    <property type="component" value="Unassembled WGS sequence"/>
</dbReference>
<dbReference type="Gene3D" id="3.90.226.10">
    <property type="entry name" value="2-enoyl-CoA Hydratase, Chain A, domain 1"/>
    <property type="match status" value="1"/>
</dbReference>
<dbReference type="PROSITE" id="PS51257">
    <property type="entry name" value="PROKAR_LIPOPROTEIN"/>
    <property type="match status" value="1"/>
</dbReference>
<dbReference type="InterPro" id="IPR029045">
    <property type="entry name" value="ClpP/crotonase-like_dom_sf"/>
</dbReference>
<gene>
    <name evidence="1" type="ORF">POL58_32570</name>
</gene>
<keyword evidence="2" id="KW-1185">Reference proteome</keyword>
<evidence type="ECO:0000313" key="2">
    <source>
        <dbReference type="Proteomes" id="UP001217838"/>
    </source>
</evidence>
<organism evidence="1 2">
    <name type="scientific">Nannocystis radixulma</name>
    <dbReference type="NCBI Taxonomy" id="2995305"/>
    <lineage>
        <taxon>Bacteria</taxon>
        <taxon>Pseudomonadati</taxon>
        <taxon>Myxococcota</taxon>
        <taxon>Polyangia</taxon>
        <taxon>Nannocystales</taxon>
        <taxon>Nannocystaceae</taxon>
        <taxon>Nannocystis</taxon>
    </lineage>
</organism>
<name>A0ABT5BEF3_9BACT</name>